<gene>
    <name evidence="2" type="ORF">IFO69_09795</name>
</gene>
<feature type="transmembrane region" description="Helical" evidence="1">
    <location>
        <begin position="12"/>
        <end position="29"/>
    </location>
</feature>
<accession>A0ABR9AJT5</accession>
<evidence type="ECO:0000313" key="2">
    <source>
        <dbReference type="EMBL" id="MBD8489037.1"/>
    </source>
</evidence>
<reference evidence="2 3" key="1">
    <citation type="submission" date="2020-09" db="EMBL/GenBank/DDBJ databases">
        <title>Echinicola sp. CAU 1574 isolated from sand of Sido Beach.</title>
        <authorList>
            <person name="Kim W."/>
        </authorList>
    </citation>
    <scope>NUCLEOTIDE SEQUENCE [LARGE SCALE GENOMIC DNA]</scope>
    <source>
        <strain evidence="2 3">CAU 1574</strain>
    </source>
</reference>
<comment type="caution">
    <text evidence="2">The sequence shown here is derived from an EMBL/GenBank/DDBJ whole genome shotgun (WGS) entry which is preliminary data.</text>
</comment>
<evidence type="ECO:0000313" key="3">
    <source>
        <dbReference type="Proteomes" id="UP000647133"/>
    </source>
</evidence>
<protein>
    <submittedName>
        <fullName evidence="2">DUF4230 domain-containing protein</fullName>
    </submittedName>
</protein>
<keyword evidence="1" id="KW-0812">Transmembrane</keyword>
<sequence>MIGLLFKNWRFIIDILLVIGVVILLFWWNPLGIFGGGLKLEDTANMVTEVNEIGELVTAEYYGEVITSIDEARLNPIQSEDIKEEIGILQLDLLAALTNLTNYQKRPVDDRVEEYRESEKINNWRRIIKHEVDSRNIMEKLAYLGYLDEIAGDPLYDDLMEFLWRQEFEPATDKEPKTRDLEKTMFQLYNGLDNQQPFNEELKVAFISNYHSNLNESLSRKESRKRLTMIGRGWVKAGFDFGELGSESVVYYEDRGIVHIIGLTPKILNADINPWFIPEKGIPGFQILDEKGQVNFHDAKRVKQYCIDKLTMYAYQAQILENARKQGEETLKNLFSLLTGQEIKQVVFHNNPFIEFAKEAEEDEWISYSEAYLFDSLLRIEIKKIDSLKNTVQNQSINRGFAEENEKIIVQILQRFQQYPYLEGRDMFNYFSLQKSKIAEDSLIDKREIELLQNMRVGLSFGSEISQIQYENVFDPLTGYWYDHPFKYAKSYNGMLNALIEMDLGLTDVDTATLPKTEFDLLLVKDSIRVSHYEYLDPNEEKVLVTYFSKNFSDSLYTNWLYPIALNLDSLYAFKEMDKPFEDSLSIASENVLPKRTTGFWYFESSLNPTESFAVNLNPESFLPKPLLLKFETTPYLYHSEFGFFGKGNFNLNVSADALSNKRILNEQQTKELSGFLSLMIQVRIAEDSKSLLDKTTDWVNSRTKDRKGSQVYFTKRGFQVK</sequence>
<dbReference type="RefSeq" id="WP_192009928.1">
    <property type="nucleotide sequence ID" value="NZ_JACYTQ010000003.1"/>
</dbReference>
<keyword evidence="1" id="KW-0472">Membrane</keyword>
<name>A0ABR9AJT5_9BACT</name>
<evidence type="ECO:0000256" key="1">
    <source>
        <dbReference type="SAM" id="Phobius"/>
    </source>
</evidence>
<organism evidence="2 3">
    <name type="scientific">Echinicola arenosa</name>
    <dbReference type="NCBI Taxonomy" id="2774144"/>
    <lineage>
        <taxon>Bacteria</taxon>
        <taxon>Pseudomonadati</taxon>
        <taxon>Bacteroidota</taxon>
        <taxon>Cytophagia</taxon>
        <taxon>Cytophagales</taxon>
        <taxon>Cyclobacteriaceae</taxon>
        <taxon>Echinicola</taxon>
    </lineage>
</organism>
<proteinExistence type="predicted"/>
<keyword evidence="3" id="KW-1185">Reference proteome</keyword>
<dbReference type="Proteomes" id="UP000647133">
    <property type="component" value="Unassembled WGS sequence"/>
</dbReference>
<keyword evidence="1" id="KW-1133">Transmembrane helix</keyword>
<dbReference type="EMBL" id="JACYTQ010000003">
    <property type="protein sequence ID" value="MBD8489037.1"/>
    <property type="molecule type" value="Genomic_DNA"/>
</dbReference>